<sequence>MVKTESPVLTHSCRELLARVFLALVEEAEDRGTVVAQGGGKVLSRLPCAPSLTSVAPAPGTVNVWPLNGALGSVRVAYRETSER</sequence>
<keyword evidence="4" id="KW-1185">Reference proteome</keyword>
<dbReference type="EMBL" id="KB040354">
    <property type="protein sequence ID" value="ELK09320.1"/>
    <property type="molecule type" value="Genomic_DNA"/>
</dbReference>
<evidence type="ECO:0000313" key="4">
    <source>
        <dbReference type="Proteomes" id="UP000010552"/>
    </source>
</evidence>
<comment type="subcellular location">
    <subcellularLocation>
        <location evidence="1">Cytoplasm</location>
    </subcellularLocation>
</comment>
<proteinExistence type="predicted"/>
<gene>
    <name evidence="3" type="ORF">PAL_GLEAN10000029</name>
</gene>
<dbReference type="STRING" id="9402.L5KCP4"/>
<protein>
    <submittedName>
        <fullName evidence="3">Protein unc-45 like protein A</fullName>
    </submittedName>
</protein>
<keyword evidence="2" id="KW-0963">Cytoplasm</keyword>
<dbReference type="GO" id="GO:0051879">
    <property type="term" value="F:Hsp90 protein binding"/>
    <property type="evidence" value="ECO:0007669"/>
    <property type="project" value="TreeGrafter"/>
</dbReference>
<dbReference type="PANTHER" id="PTHR45994:SF3">
    <property type="entry name" value="PROTEIN UNC-45 HOMOLOG A"/>
    <property type="match status" value="1"/>
</dbReference>
<evidence type="ECO:0000256" key="1">
    <source>
        <dbReference type="ARBA" id="ARBA00004496"/>
    </source>
</evidence>
<dbReference type="AlphaFoldDB" id="L5KCP4"/>
<accession>L5KCP4</accession>
<dbReference type="InterPro" id="IPR011989">
    <property type="entry name" value="ARM-like"/>
</dbReference>
<dbReference type="GO" id="GO:0005737">
    <property type="term" value="C:cytoplasm"/>
    <property type="evidence" value="ECO:0007669"/>
    <property type="project" value="UniProtKB-SubCell"/>
</dbReference>
<dbReference type="PANTHER" id="PTHR45994">
    <property type="entry name" value="FI21225P1"/>
    <property type="match status" value="1"/>
</dbReference>
<reference evidence="4" key="1">
    <citation type="journal article" date="2013" name="Science">
        <title>Comparative analysis of bat genomes provides insight into the evolution of flight and immunity.</title>
        <authorList>
            <person name="Zhang G."/>
            <person name="Cowled C."/>
            <person name="Shi Z."/>
            <person name="Huang Z."/>
            <person name="Bishop-Lilly K.A."/>
            <person name="Fang X."/>
            <person name="Wynne J.W."/>
            <person name="Xiong Z."/>
            <person name="Baker M.L."/>
            <person name="Zhao W."/>
            <person name="Tachedjian M."/>
            <person name="Zhu Y."/>
            <person name="Zhou P."/>
            <person name="Jiang X."/>
            <person name="Ng J."/>
            <person name="Yang L."/>
            <person name="Wu L."/>
            <person name="Xiao J."/>
            <person name="Feng Y."/>
            <person name="Chen Y."/>
            <person name="Sun X."/>
            <person name="Zhang Y."/>
            <person name="Marsh G.A."/>
            <person name="Crameri G."/>
            <person name="Broder C.C."/>
            <person name="Frey K.G."/>
            <person name="Wang L.F."/>
            <person name="Wang J."/>
        </authorList>
    </citation>
    <scope>NUCLEOTIDE SEQUENCE [LARGE SCALE GENOMIC DNA]</scope>
</reference>
<dbReference type="Gene3D" id="1.25.10.10">
    <property type="entry name" value="Leucine-rich Repeat Variant"/>
    <property type="match status" value="1"/>
</dbReference>
<evidence type="ECO:0000256" key="2">
    <source>
        <dbReference type="ARBA" id="ARBA00022490"/>
    </source>
</evidence>
<evidence type="ECO:0000313" key="3">
    <source>
        <dbReference type="EMBL" id="ELK09320.1"/>
    </source>
</evidence>
<name>L5KCP4_PTEAL</name>
<dbReference type="InParanoid" id="L5KCP4"/>
<organism evidence="3 4">
    <name type="scientific">Pteropus alecto</name>
    <name type="common">Black flying fox</name>
    <dbReference type="NCBI Taxonomy" id="9402"/>
    <lineage>
        <taxon>Eukaryota</taxon>
        <taxon>Metazoa</taxon>
        <taxon>Chordata</taxon>
        <taxon>Craniata</taxon>
        <taxon>Vertebrata</taxon>
        <taxon>Euteleostomi</taxon>
        <taxon>Mammalia</taxon>
        <taxon>Eutheria</taxon>
        <taxon>Laurasiatheria</taxon>
        <taxon>Chiroptera</taxon>
        <taxon>Yinpterochiroptera</taxon>
        <taxon>Pteropodoidea</taxon>
        <taxon>Pteropodidae</taxon>
        <taxon>Pteropodinae</taxon>
        <taxon>Pteropus</taxon>
    </lineage>
</organism>
<dbReference type="Proteomes" id="UP000010552">
    <property type="component" value="Unassembled WGS sequence"/>
</dbReference>